<evidence type="ECO:0000256" key="8">
    <source>
        <dbReference type="ARBA" id="ARBA00023180"/>
    </source>
</evidence>
<evidence type="ECO:0000256" key="3">
    <source>
        <dbReference type="ARBA" id="ARBA00009699"/>
    </source>
</evidence>
<dbReference type="InterPro" id="IPR008928">
    <property type="entry name" value="6-hairpin_glycosidase_sf"/>
</dbReference>
<accession>A0A3D8QW89</accession>
<dbReference type="EMBL" id="PDLM01000011">
    <property type="protein sequence ID" value="RDW66086.1"/>
    <property type="molecule type" value="Genomic_DNA"/>
</dbReference>
<keyword evidence="12" id="KW-0812">Transmembrane</keyword>
<keyword evidence="9 10" id="KW-0326">Glycosidase</keyword>
<feature type="chain" id="PRO_5017794234" description="Mannan endo-1,6-alpha-mannosidase" evidence="13">
    <location>
        <begin position="20"/>
        <end position="461"/>
    </location>
</feature>
<keyword evidence="5 13" id="KW-0732">Signal</keyword>
<reference evidence="14 15" key="1">
    <citation type="journal article" date="2018" name="IMA Fungus">
        <title>IMA Genome-F 9: Draft genome sequence of Annulohypoxylon stygium, Aspergillus mulundensis, Berkeleyomyces basicola (syn. Thielaviopsis basicola), Ceratocystis smalleyi, two Cercospora beticola strains, Coleophoma cylindrospora, Fusarium fracticaudum, Phialophora cf. hyalina, and Morchella septimelata.</title>
        <authorList>
            <person name="Wingfield B.D."/>
            <person name="Bills G.F."/>
            <person name="Dong Y."/>
            <person name="Huang W."/>
            <person name="Nel W.J."/>
            <person name="Swalarsk-Parry B.S."/>
            <person name="Vaghefi N."/>
            <person name="Wilken P.M."/>
            <person name="An Z."/>
            <person name="de Beer Z.W."/>
            <person name="De Vos L."/>
            <person name="Chen L."/>
            <person name="Duong T.A."/>
            <person name="Gao Y."/>
            <person name="Hammerbacher A."/>
            <person name="Kikkert J.R."/>
            <person name="Li Y."/>
            <person name="Li H."/>
            <person name="Li K."/>
            <person name="Li Q."/>
            <person name="Liu X."/>
            <person name="Ma X."/>
            <person name="Naidoo K."/>
            <person name="Pethybridge S.J."/>
            <person name="Sun J."/>
            <person name="Steenkamp E.T."/>
            <person name="van der Nest M.A."/>
            <person name="van Wyk S."/>
            <person name="Wingfield M.J."/>
            <person name="Xiong C."/>
            <person name="Yue Q."/>
            <person name="Zhang X."/>
        </authorList>
    </citation>
    <scope>NUCLEOTIDE SEQUENCE [LARGE SCALE GENOMIC DNA]</scope>
    <source>
        <strain evidence="14 15">BP6252</strain>
    </source>
</reference>
<evidence type="ECO:0000256" key="12">
    <source>
        <dbReference type="SAM" id="Phobius"/>
    </source>
</evidence>
<evidence type="ECO:0000256" key="4">
    <source>
        <dbReference type="ARBA" id="ARBA00012350"/>
    </source>
</evidence>
<gene>
    <name evidence="14" type="ORF">BP6252_09721</name>
</gene>
<feature type="region of interest" description="Disordered" evidence="11">
    <location>
        <begin position="399"/>
        <end position="428"/>
    </location>
</feature>
<dbReference type="Gene3D" id="1.50.10.20">
    <property type="match status" value="1"/>
</dbReference>
<comment type="catalytic activity">
    <reaction evidence="1 10">
        <text>Random hydrolysis of (1-&gt;6)-alpha-D-mannosidic linkages in unbranched (1-&gt;6)-mannans.</text>
        <dbReference type="EC" id="3.2.1.101"/>
    </reaction>
</comment>
<evidence type="ECO:0000256" key="6">
    <source>
        <dbReference type="ARBA" id="ARBA00022801"/>
    </source>
</evidence>
<dbReference type="InterPro" id="IPR005198">
    <property type="entry name" value="Glyco_hydro_76"/>
</dbReference>
<dbReference type="PANTHER" id="PTHR12145">
    <property type="entry name" value="MANNAN ENDO-1,6-ALPHA-MANNOSIDASE DCW1"/>
    <property type="match status" value="1"/>
</dbReference>
<evidence type="ECO:0000313" key="14">
    <source>
        <dbReference type="EMBL" id="RDW66086.1"/>
    </source>
</evidence>
<evidence type="ECO:0000256" key="10">
    <source>
        <dbReference type="PIRNR" id="PIRNR016302"/>
    </source>
</evidence>
<feature type="transmembrane region" description="Helical" evidence="12">
    <location>
        <begin position="434"/>
        <end position="456"/>
    </location>
</feature>
<dbReference type="Pfam" id="PF03663">
    <property type="entry name" value="Glyco_hydro_76"/>
    <property type="match status" value="1"/>
</dbReference>
<dbReference type="Proteomes" id="UP000256645">
    <property type="component" value="Unassembled WGS sequence"/>
</dbReference>
<evidence type="ECO:0000256" key="5">
    <source>
        <dbReference type="ARBA" id="ARBA00022729"/>
    </source>
</evidence>
<organism evidence="14 15">
    <name type="scientific">Coleophoma cylindrospora</name>
    <dbReference type="NCBI Taxonomy" id="1849047"/>
    <lineage>
        <taxon>Eukaryota</taxon>
        <taxon>Fungi</taxon>
        <taxon>Dikarya</taxon>
        <taxon>Ascomycota</taxon>
        <taxon>Pezizomycotina</taxon>
        <taxon>Leotiomycetes</taxon>
        <taxon>Helotiales</taxon>
        <taxon>Dermateaceae</taxon>
        <taxon>Coleophoma</taxon>
    </lineage>
</organism>
<dbReference type="FunFam" id="1.50.10.20:FF:000006">
    <property type="entry name" value="Mannan endo-1,6-alpha-mannosidase"/>
    <property type="match status" value="1"/>
</dbReference>
<dbReference type="PIRSF" id="PIRSF016302">
    <property type="entry name" value="Man_a_manosd"/>
    <property type="match status" value="1"/>
</dbReference>
<feature type="signal peptide" evidence="13">
    <location>
        <begin position="1"/>
        <end position="19"/>
    </location>
</feature>
<name>A0A3D8QW89_9HELO</name>
<dbReference type="GO" id="GO:0016052">
    <property type="term" value="P:carbohydrate catabolic process"/>
    <property type="evidence" value="ECO:0007669"/>
    <property type="project" value="InterPro"/>
</dbReference>
<evidence type="ECO:0000256" key="11">
    <source>
        <dbReference type="SAM" id="MobiDB-lite"/>
    </source>
</evidence>
<evidence type="ECO:0000256" key="9">
    <source>
        <dbReference type="ARBA" id="ARBA00023295"/>
    </source>
</evidence>
<comment type="similarity">
    <text evidence="3 10">Belongs to the glycosyl hydrolase 76 family.</text>
</comment>
<keyword evidence="8" id="KW-0325">Glycoprotein</keyword>
<evidence type="ECO:0000313" key="15">
    <source>
        <dbReference type="Proteomes" id="UP000256645"/>
    </source>
</evidence>
<dbReference type="AlphaFoldDB" id="A0A3D8QW89"/>
<proteinExistence type="inferred from homology"/>
<dbReference type="EC" id="3.2.1.101" evidence="4 10"/>
<evidence type="ECO:0000256" key="13">
    <source>
        <dbReference type="SAM" id="SignalP"/>
    </source>
</evidence>
<keyword evidence="12" id="KW-1133">Transmembrane helix</keyword>
<sequence>MRPFNTFLRGLLLAPSVAAVTLNVTDPTSIKNAAATAAFGMMQYYQGNLSGQTPGILPQPLFWWEGGGMFMTLVDYWRYTGDTTYNSVTSQALLFQVGPNRDYMPPNQTKNEGNDDQGFWGLSAMLAAETNFPNPPPDQPQWLALAQAVFNEMVSRWDTTKCGGGLKWQIFPFNKGFDYKNSIANGCFLNLAARLARYTGNQTYAEWAERIWQWEESVNLIDASYNIFDGTSDTDNCVTVDRLQWSYNAGIFLHSAANMYNLTNGNKTWQTRTQGVLDASKIFFNNSVMQEQACEPRGNCNTDQLTFKAYFSGWLAASSILAPFTGARIRPLLASSAAAVAQTCTGGSSKTACGFDWVSKSFDGNTGIGQQMSALGVLHSAIASIENTAQQIAAPVTNSTGGTSVGDPNAGTAAASGQAPLTAATRPVTSGDRAGAGILTFMVVAGALGGSLFMTLELKSS</sequence>
<evidence type="ECO:0000256" key="7">
    <source>
        <dbReference type="ARBA" id="ARBA00023136"/>
    </source>
</evidence>
<keyword evidence="7 12" id="KW-0472">Membrane</keyword>
<dbReference type="SUPFAM" id="SSF48208">
    <property type="entry name" value="Six-hairpin glycosidases"/>
    <property type="match status" value="1"/>
</dbReference>
<dbReference type="InterPro" id="IPR014480">
    <property type="entry name" value="Mannan-1_6-alpha_mannosidase"/>
</dbReference>
<dbReference type="GO" id="GO:0009272">
    <property type="term" value="P:fungal-type cell wall biogenesis"/>
    <property type="evidence" value="ECO:0007669"/>
    <property type="project" value="TreeGrafter"/>
</dbReference>
<dbReference type="GO" id="GO:0008496">
    <property type="term" value="F:mannan endo-1,6-alpha-mannosidase activity"/>
    <property type="evidence" value="ECO:0007669"/>
    <property type="project" value="UniProtKB-UniRule"/>
</dbReference>
<keyword evidence="6 10" id="KW-0378">Hydrolase</keyword>
<evidence type="ECO:0000256" key="2">
    <source>
        <dbReference type="ARBA" id="ARBA00004308"/>
    </source>
</evidence>
<evidence type="ECO:0000256" key="1">
    <source>
        <dbReference type="ARBA" id="ARBA00001452"/>
    </source>
</evidence>
<dbReference type="STRING" id="1849047.A0A3D8QW89"/>
<dbReference type="OrthoDB" id="4187847at2759"/>
<protein>
    <recommendedName>
        <fullName evidence="4 10">Mannan endo-1,6-alpha-mannosidase</fullName>
        <ecNumber evidence="4 10">3.2.1.101</ecNumber>
    </recommendedName>
</protein>
<keyword evidence="15" id="KW-1185">Reference proteome</keyword>
<comment type="subcellular location">
    <subcellularLocation>
        <location evidence="2">Endomembrane system</location>
    </subcellularLocation>
</comment>
<dbReference type="PANTHER" id="PTHR12145:SF41">
    <property type="entry name" value="MANNAN ENDO-1,6-ALPHA-MANNOSIDASE"/>
    <property type="match status" value="1"/>
</dbReference>
<comment type="caution">
    <text evidence="14">The sequence shown here is derived from an EMBL/GenBank/DDBJ whole genome shotgun (WGS) entry which is preliminary data.</text>
</comment>
<dbReference type="GO" id="GO:0012505">
    <property type="term" value="C:endomembrane system"/>
    <property type="evidence" value="ECO:0007669"/>
    <property type="project" value="UniProtKB-SubCell"/>
</dbReference>